<gene>
    <name evidence="8" type="ORF">SPARVUS_LOCUS9575011</name>
</gene>
<dbReference type="InterPro" id="IPR011009">
    <property type="entry name" value="Kinase-like_dom_sf"/>
</dbReference>
<comment type="similarity">
    <text evidence="6">Belongs to the protein kinase superfamily.</text>
</comment>
<protein>
    <recommendedName>
        <fullName evidence="7">Protein kinase domain-containing protein</fullName>
    </recommendedName>
</protein>
<dbReference type="PROSITE" id="PS00107">
    <property type="entry name" value="PROTEIN_KINASE_ATP"/>
    <property type="match status" value="1"/>
</dbReference>
<dbReference type="InterPro" id="IPR000719">
    <property type="entry name" value="Prot_kinase_dom"/>
</dbReference>
<dbReference type="Gene3D" id="3.30.200.20">
    <property type="entry name" value="Phosphorylase Kinase, domain 1"/>
    <property type="match status" value="1"/>
</dbReference>
<evidence type="ECO:0000256" key="2">
    <source>
        <dbReference type="ARBA" id="ARBA00022741"/>
    </source>
</evidence>
<evidence type="ECO:0000256" key="4">
    <source>
        <dbReference type="ARBA" id="ARBA00022840"/>
    </source>
</evidence>
<keyword evidence="2 5" id="KW-0547">Nucleotide-binding</keyword>
<comment type="caution">
    <text evidence="8">The sequence shown here is derived from an EMBL/GenBank/DDBJ whole genome shotgun (WGS) entry which is preliminary data.</text>
</comment>
<keyword evidence="6" id="KW-0723">Serine/threonine-protein kinase</keyword>
<feature type="non-terminal residue" evidence="8">
    <location>
        <position position="288"/>
    </location>
</feature>
<evidence type="ECO:0000256" key="6">
    <source>
        <dbReference type="RuleBase" id="RU000304"/>
    </source>
</evidence>
<dbReference type="EMBL" id="CATNWA010015326">
    <property type="protein sequence ID" value="CAI9581957.1"/>
    <property type="molecule type" value="Genomic_DNA"/>
</dbReference>
<keyword evidence="4 5" id="KW-0067">ATP-binding</keyword>
<dbReference type="Pfam" id="PF00069">
    <property type="entry name" value="Pkinase"/>
    <property type="match status" value="1"/>
</dbReference>
<dbReference type="PANTHER" id="PTHR48016:SF9">
    <property type="entry name" value="MITOGEN-ACTIVATED PROTEIN KINASE KINASE KINASE 14"/>
    <property type="match status" value="1"/>
</dbReference>
<dbReference type="PROSITE" id="PS50011">
    <property type="entry name" value="PROTEIN_KINASE_DOM"/>
    <property type="match status" value="1"/>
</dbReference>
<dbReference type="SUPFAM" id="SSF56112">
    <property type="entry name" value="Protein kinase-like (PK-like)"/>
    <property type="match status" value="1"/>
</dbReference>
<evidence type="ECO:0000259" key="7">
    <source>
        <dbReference type="PROSITE" id="PS50011"/>
    </source>
</evidence>
<keyword evidence="1" id="KW-0808">Transferase</keyword>
<dbReference type="Gene3D" id="1.10.510.10">
    <property type="entry name" value="Transferase(Phosphotransferase) domain 1"/>
    <property type="match status" value="1"/>
</dbReference>
<dbReference type="PANTHER" id="PTHR48016">
    <property type="entry name" value="MAP KINASE KINASE KINASE SSK2-RELATED-RELATED"/>
    <property type="match status" value="1"/>
</dbReference>
<feature type="binding site" evidence="5">
    <location>
        <position position="144"/>
    </location>
    <ligand>
        <name>ATP</name>
        <dbReference type="ChEBI" id="CHEBI:30616"/>
    </ligand>
</feature>
<dbReference type="SMART" id="SM00220">
    <property type="entry name" value="S_TKc"/>
    <property type="match status" value="1"/>
</dbReference>
<evidence type="ECO:0000256" key="3">
    <source>
        <dbReference type="ARBA" id="ARBA00022777"/>
    </source>
</evidence>
<evidence type="ECO:0000256" key="5">
    <source>
        <dbReference type="PROSITE-ProRule" id="PRU10141"/>
    </source>
</evidence>
<dbReference type="Proteomes" id="UP001162483">
    <property type="component" value="Unassembled WGS sequence"/>
</dbReference>
<proteinExistence type="inferred from homology"/>
<evidence type="ECO:0000256" key="1">
    <source>
        <dbReference type="ARBA" id="ARBA00022679"/>
    </source>
</evidence>
<evidence type="ECO:0000313" key="8">
    <source>
        <dbReference type="EMBL" id="CAI9581957.1"/>
    </source>
</evidence>
<dbReference type="InterPro" id="IPR050538">
    <property type="entry name" value="MAP_kinase_kinase_kinase"/>
</dbReference>
<dbReference type="InterPro" id="IPR017441">
    <property type="entry name" value="Protein_kinase_ATP_BS"/>
</dbReference>
<organism evidence="8 9">
    <name type="scientific">Staurois parvus</name>
    <dbReference type="NCBI Taxonomy" id="386267"/>
    <lineage>
        <taxon>Eukaryota</taxon>
        <taxon>Metazoa</taxon>
        <taxon>Chordata</taxon>
        <taxon>Craniata</taxon>
        <taxon>Vertebrata</taxon>
        <taxon>Euteleostomi</taxon>
        <taxon>Amphibia</taxon>
        <taxon>Batrachia</taxon>
        <taxon>Anura</taxon>
        <taxon>Neobatrachia</taxon>
        <taxon>Ranoidea</taxon>
        <taxon>Ranidae</taxon>
        <taxon>Staurois</taxon>
    </lineage>
</organism>
<dbReference type="InterPro" id="IPR008271">
    <property type="entry name" value="Ser/Thr_kinase_AS"/>
</dbReference>
<dbReference type="PROSITE" id="PS00108">
    <property type="entry name" value="PROTEIN_KINASE_ST"/>
    <property type="match status" value="1"/>
</dbReference>
<reference evidence="8" key="1">
    <citation type="submission" date="2023-05" db="EMBL/GenBank/DDBJ databases">
        <authorList>
            <person name="Stuckert A."/>
        </authorList>
    </citation>
    <scope>NUCLEOTIDE SEQUENCE</scope>
</reference>
<sequence>MGVRKQQPSDSLYHNNPLSRIISAIGLDDCEDKVSAQWDYSKLTDSCTDSKTHSVEEGVLLALRGSVSVGEPDKLYLIAKAWDEEDSEPVDNEGILFMEMMAEDYEYREDIHWEKSGDVLGSGAFGDVYLGKDKTSGFQFAAKKIHVSRFRSQEVICCLSVNSDKIVPVYGAIREGPWITVFMKMVNGGSLGQLIKKNGYLTEDRALYYLSQVLGGLKQLHANRVIHGDVKADNVLLTEDHSTVYLCDFGHAAHLPPGSSGTNLLTANYVPGTETHMAPRNSARGSLW</sequence>
<keyword evidence="3" id="KW-0418">Kinase</keyword>
<keyword evidence="9" id="KW-1185">Reference proteome</keyword>
<evidence type="ECO:0000313" key="9">
    <source>
        <dbReference type="Proteomes" id="UP001162483"/>
    </source>
</evidence>
<feature type="domain" description="Protein kinase" evidence="7">
    <location>
        <begin position="114"/>
        <end position="288"/>
    </location>
</feature>
<name>A0ABN9EDI6_9NEOB</name>
<accession>A0ABN9EDI6</accession>